<comment type="similarity">
    <text evidence="2">Belongs to the serine/threonine dehydratase family.</text>
</comment>
<dbReference type="EMBL" id="CP031968">
    <property type="protein sequence ID" value="AXT46283.1"/>
    <property type="molecule type" value="Genomic_DNA"/>
</dbReference>
<evidence type="ECO:0000313" key="6">
    <source>
        <dbReference type="EMBL" id="AXT46283.1"/>
    </source>
</evidence>
<comment type="cofactor">
    <cofactor evidence="1">
        <name>pyridoxal 5'-phosphate</name>
        <dbReference type="ChEBI" id="CHEBI:597326"/>
    </cofactor>
</comment>
<dbReference type="AlphaFoldDB" id="A0AAD0W909"/>
<evidence type="ECO:0000256" key="3">
    <source>
        <dbReference type="ARBA" id="ARBA00022898"/>
    </source>
</evidence>
<organism evidence="6 7">
    <name type="scientific">Chromobacterium rhizoryzae</name>
    <dbReference type="NCBI Taxonomy" id="1778675"/>
    <lineage>
        <taxon>Bacteria</taxon>
        <taxon>Pseudomonadati</taxon>
        <taxon>Pseudomonadota</taxon>
        <taxon>Betaproteobacteria</taxon>
        <taxon>Neisseriales</taxon>
        <taxon>Chromobacteriaceae</taxon>
        <taxon>Chromobacterium</taxon>
    </lineage>
</organism>
<dbReference type="Pfam" id="PF00291">
    <property type="entry name" value="PALP"/>
    <property type="match status" value="1"/>
</dbReference>
<evidence type="ECO:0000256" key="1">
    <source>
        <dbReference type="ARBA" id="ARBA00001933"/>
    </source>
</evidence>
<dbReference type="SUPFAM" id="SSF53686">
    <property type="entry name" value="Tryptophan synthase beta subunit-like PLP-dependent enzymes"/>
    <property type="match status" value="1"/>
</dbReference>
<dbReference type="GO" id="GO:0009097">
    <property type="term" value="P:isoleucine biosynthetic process"/>
    <property type="evidence" value="ECO:0007669"/>
    <property type="project" value="TreeGrafter"/>
</dbReference>
<dbReference type="FunFam" id="3.40.50.1100:FF:000005">
    <property type="entry name" value="Threonine dehydratase catabolic"/>
    <property type="match status" value="1"/>
</dbReference>
<dbReference type="GO" id="GO:0004794">
    <property type="term" value="F:threonine deaminase activity"/>
    <property type="evidence" value="ECO:0007669"/>
    <property type="project" value="TreeGrafter"/>
</dbReference>
<dbReference type="PANTHER" id="PTHR48078">
    <property type="entry name" value="THREONINE DEHYDRATASE, MITOCHONDRIAL-RELATED"/>
    <property type="match status" value="1"/>
</dbReference>
<dbReference type="GO" id="GO:0003941">
    <property type="term" value="F:L-serine ammonia-lyase activity"/>
    <property type="evidence" value="ECO:0007669"/>
    <property type="project" value="TreeGrafter"/>
</dbReference>
<dbReference type="GO" id="GO:0006565">
    <property type="term" value="P:L-serine catabolic process"/>
    <property type="evidence" value="ECO:0007669"/>
    <property type="project" value="TreeGrafter"/>
</dbReference>
<dbReference type="Proteomes" id="UP000259465">
    <property type="component" value="Chromosome"/>
</dbReference>
<dbReference type="InterPro" id="IPR036052">
    <property type="entry name" value="TrpB-like_PALP_sf"/>
</dbReference>
<name>A0AAD0W909_9NEIS</name>
<protein>
    <submittedName>
        <fullName evidence="6">Threonine/serine dehydratase</fullName>
    </submittedName>
</protein>
<feature type="domain" description="Tryptophan synthase beta chain-like PALP" evidence="5">
    <location>
        <begin position="18"/>
        <end position="310"/>
    </location>
</feature>
<dbReference type="GO" id="GO:0006567">
    <property type="term" value="P:L-threonine catabolic process"/>
    <property type="evidence" value="ECO:0007669"/>
    <property type="project" value="TreeGrafter"/>
</dbReference>
<dbReference type="PANTHER" id="PTHR48078:SF6">
    <property type="entry name" value="L-THREONINE DEHYDRATASE CATABOLIC TDCB"/>
    <property type="match status" value="1"/>
</dbReference>
<evidence type="ECO:0000256" key="2">
    <source>
        <dbReference type="ARBA" id="ARBA00010869"/>
    </source>
</evidence>
<sequence length="333" mass="35087">MKIPTFADIEAAASRLRPYIAHTPLLRNPVLDRRLGARLLIKAECLQLTGSFKVRGAFNRLLIMSESERKAGVVAWSAGNHGQALAYAGQCLGVAVTVVMPSDAPRAKISGTERWGAKVVLYDRLTESREQIGQDLALQNGLVIVPPFDDPDVIAGQGTAFLEAIRDAQVVGETPTMLLCGTGGGGLIAGCALSAEGSGMDIRMHAVEPVGYDDMGRSLAAGRLVSNNPAAASICDALMTIKPGEIPFEINKRLLGPGYTVSDDEIREAMRVALQDLKLVVEPGGAAALALALSRPELVRGQTAVIMVTGGNLDLPTLASIAAPIPDSFEVKR</sequence>
<dbReference type="RefSeq" id="WP_118267243.1">
    <property type="nucleotide sequence ID" value="NZ_CP031968.1"/>
</dbReference>
<gene>
    <name evidence="6" type="ORF">D1345_08845</name>
</gene>
<evidence type="ECO:0000259" key="5">
    <source>
        <dbReference type="Pfam" id="PF00291"/>
    </source>
</evidence>
<evidence type="ECO:0000313" key="7">
    <source>
        <dbReference type="Proteomes" id="UP000259465"/>
    </source>
</evidence>
<accession>A0AAD0W909</accession>
<dbReference type="CDD" id="cd01562">
    <property type="entry name" value="Thr-dehyd"/>
    <property type="match status" value="1"/>
</dbReference>
<keyword evidence="4" id="KW-0456">Lyase</keyword>
<proteinExistence type="inferred from homology"/>
<dbReference type="InterPro" id="IPR001926">
    <property type="entry name" value="TrpB-like_PALP"/>
</dbReference>
<reference evidence="6 7" key="1">
    <citation type="submission" date="2018-08" db="EMBL/GenBank/DDBJ databases">
        <title>Complete genome sequence of JP2-74.</title>
        <authorList>
            <person name="Wu L."/>
        </authorList>
    </citation>
    <scope>NUCLEOTIDE SEQUENCE [LARGE SCALE GENOMIC DNA]</scope>
    <source>
        <strain evidence="6 7">JP2-74</strain>
    </source>
</reference>
<dbReference type="Gene3D" id="3.40.50.1100">
    <property type="match status" value="2"/>
</dbReference>
<dbReference type="KEGG" id="crz:D1345_08845"/>
<keyword evidence="7" id="KW-1185">Reference proteome</keyword>
<evidence type="ECO:0000256" key="4">
    <source>
        <dbReference type="ARBA" id="ARBA00023239"/>
    </source>
</evidence>
<dbReference type="InterPro" id="IPR050147">
    <property type="entry name" value="Ser/Thr_Dehydratase"/>
</dbReference>
<keyword evidence="3" id="KW-0663">Pyridoxal phosphate</keyword>